<feature type="compositionally biased region" description="Polar residues" evidence="1">
    <location>
        <begin position="1166"/>
        <end position="1181"/>
    </location>
</feature>
<evidence type="ECO:0000313" key="3">
    <source>
        <dbReference type="EMBL" id="KAK2963672.1"/>
    </source>
</evidence>
<dbReference type="InterPro" id="IPR006571">
    <property type="entry name" value="TLDc_dom"/>
</dbReference>
<feature type="compositionally biased region" description="Basic residues" evidence="1">
    <location>
        <begin position="889"/>
        <end position="898"/>
    </location>
</feature>
<gene>
    <name evidence="3" type="ORF">BLNAU_1237</name>
</gene>
<feature type="region of interest" description="Disordered" evidence="1">
    <location>
        <begin position="421"/>
        <end position="459"/>
    </location>
</feature>
<feature type="compositionally biased region" description="Polar residues" evidence="1">
    <location>
        <begin position="727"/>
        <end position="749"/>
    </location>
</feature>
<evidence type="ECO:0000313" key="4">
    <source>
        <dbReference type="Proteomes" id="UP001281761"/>
    </source>
</evidence>
<feature type="compositionally biased region" description="Basic and acidic residues" evidence="1">
    <location>
        <begin position="620"/>
        <end position="634"/>
    </location>
</feature>
<feature type="region of interest" description="Disordered" evidence="1">
    <location>
        <begin position="707"/>
        <end position="749"/>
    </location>
</feature>
<feature type="compositionally biased region" description="Low complexity" evidence="1">
    <location>
        <begin position="712"/>
        <end position="726"/>
    </location>
</feature>
<organism evidence="3 4">
    <name type="scientific">Blattamonas nauphoetae</name>
    <dbReference type="NCBI Taxonomy" id="2049346"/>
    <lineage>
        <taxon>Eukaryota</taxon>
        <taxon>Metamonada</taxon>
        <taxon>Preaxostyla</taxon>
        <taxon>Oxymonadida</taxon>
        <taxon>Blattamonas</taxon>
    </lineage>
</organism>
<feature type="compositionally biased region" description="Basic and acidic residues" evidence="1">
    <location>
        <begin position="904"/>
        <end position="915"/>
    </location>
</feature>
<feature type="region of interest" description="Disordered" evidence="1">
    <location>
        <begin position="556"/>
        <end position="599"/>
    </location>
</feature>
<proteinExistence type="predicted"/>
<feature type="region of interest" description="Disordered" evidence="1">
    <location>
        <begin position="790"/>
        <end position="815"/>
    </location>
</feature>
<evidence type="ECO:0000256" key="1">
    <source>
        <dbReference type="SAM" id="MobiDB-lite"/>
    </source>
</evidence>
<evidence type="ECO:0000259" key="2">
    <source>
        <dbReference type="PROSITE" id="PS51886"/>
    </source>
</evidence>
<dbReference type="Pfam" id="PF07534">
    <property type="entry name" value="TLD"/>
    <property type="match status" value="2"/>
</dbReference>
<sequence length="1283" mass="145051">MAVTRYSFFPNYCLNLFNNPKPVFDKPDEQKSPFQPSQSPQYIYLNTCPYHSNVFPSLIHLPQEGTFPGLDRLRAPECPKCQVQKSSQSSQSIARAMSELSIDANTSASSRPIPIHPDASFSFQVSHINKIGPVVQSAAQPTHPEKADTTKDTTITTPLHIPSFGSFNREMPFSPASPESPDSPQFLSKDNFRQMSSTFDDTLPSTLPSELTANLPSLPPGLPMASLSIPSNIAKSSFPGSPATIDTFPSNIPTEVPTALPRVVSSVLRTSSSSSSFSSLDDVDEDEEALRMKRRIQRVNSDLFSDPDANIETPFQATQTLLQSAAHLYTSLFFLLPLLPQDQHPHQTHHTAPQPFLTSPKDFTPSFFRVNEYWTEFSTFPFTSPLPLFAAGNGSKSHPAESGYFCIPSFLVQSIHIDTEPQPESLSPVPTPQTTPIRTPSPAPTKTSIFSRNRTQKTQNQYSLSPSSTVQAAPIQPQFQSPFPFIAEPAEDHFKSERTLAQLESFFGVRIDRKEEERKTEILKKEVMGEQEIAKDETTESNTLSSSPISIWLTHLLPTEEERRQQREKEEEEQRKRREKEEVSVQVTTLEIPEPPSLLSQMLKKRKSGMFLPGTFQQSKEQEEREKKEAEEKKRKLEELKKKREEERQLREEEEKRRLEAPTQDVISFIQGTVTFLVPSTRPTTSRTLSSDLTNLIHTSIASLFPHSTNTQDDAQNAQNQSQSSSLQFSYQTDPNETPQASARDTTFKSSQDVQSHMFSFFEEQGKTQWHECTLTVWFPFDHKIEEIESEDEKRRKEEEEKSKEEKKDVTGSEDIRRAFEKQQQRQQALADEMQKRIRIEQIVERMNEKTRIGRQRFIDEIKKWKKELTAGIEQKELQNKEEAEKARRSQLQKKSIRPKTPPPKHDNHNDDEAMPRPLLRSTSSFVDLARKKSESPTLSQTSVPSAHSDKQVGMVRGLSIGSDAKYPNLVSNSESRVLTFAQAALLDPHIHHSALTGRAGQQMRWTRVYSSDENGTSFTTICRCCQDKLTERRSSVHSFASMSSILLPCLLVVRDKKMNVFGAFLSQGLTDNGRKYYGNKNTFVWRFREENKTKDTKGGKKEESTKMEKVVHSSSLPPPNQPAPQSIHASPLTLPPPLSAARTRRKPVNQHDHPDSDFQVPADRPSNQTAKSGSDDQPQLTLDVFQSTQKNRYYIISNTDLIAVGGGHHFSLCLFLNSGWKTRGREDGSKRMDSVSEFNNTGSFSLDRGSSNWCDTFDSPPLAGKDDDVDFAIDSVEIWGWE</sequence>
<feature type="compositionally biased region" description="Polar residues" evidence="1">
    <location>
        <begin position="936"/>
        <end position="946"/>
    </location>
</feature>
<feature type="region of interest" description="Disordered" evidence="1">
    <location>
        <begin position="136"/>
        <end position="189"/>
    </location>
</feature>
<feature type="domain" description="TLDc" evidence="2">
    <location>
        <begin position="977"/>
        <end position="1283"/>
    </location>
</feature>
<comment type="caution">
    <text evidence="3">The sequence shown here is derived from an EMBL/GenBank/DDBJ whole genome shotgun (WGS) entry which is preliminary data.</text>
</comment>
<name>A0ABQ9YIW5_9EUKA</name>
<feature type="compositionally biased region" description="Basic and acidic residues" evidence="1">
    <location>
        <begin position="1093"/>
        <end position="1112"/>
    </location>
</feature>
<dbReference type="EMBL" id="JARBJD010000005">
    <property type="protein sequence ID" value="KAK2963672.1"/>
    <property type="molecule type" value="Genomic_DNA"/>
</dbReference>
<dbReference type="PANTHER" id="PTHR23354">
    <property type="entry name" value="NUCLEOLAR PROTEIN 7/ESTROGEN RECEPTOR COACTIVATOR-RELATED"/>
    <property type="match status" value="1"/>
</dbReference>
<feature type="compositionally biased region" description="Polar residues" evidence="1">
    <location>
        <begin position="444"/>
        <end position="459"/>
    </location>
</feature>
<dbReference type="SMART" id="SM00584">
    <property type="entry name" value="TLDc"/>
    <property type="match status" value="1"/>
</dbReference>
<dbReference type="PROSITE" id="PS51886">
    <property type="entry name" value="TLDC"/>
    <property type="match status" value="1"/>
</dbReference>
<feature type="compositionally biased region" description="Polar residues" evidence="1">
    <location>
        <begin position="180"/>
        <end position="189"/>
    </location>
</feature>
<feature type="region of interest" description="Disordered" evidence="1">
    <location>
        <begin position="1093"/>
        <end position="1181"/>
    </location>
</feature>
<keyword evidence="4" id="KW-1185">Reference proteome</keyword>
<dbReference type="Proteomes" id="UP001281761">
    <property type="component" value="Unassembled WGS sequence"/>
</dbReference>
<feature type="region of interest" description="Disordered" evidence="1">
    <location>
        <begin position="879"/>
        <end position="951"/>
    </location>
</feature>
<feature type="compositionally biased region" description="Basic and acidic residues" evidence="1">
    <location>
        <begin position="558"/>
        <end position="583"/>
    </location>
</feature>
<feature type="region of interest" description="Disordered" evidence="1">
    <location>
        <begin position="611"/>
        <end position="634"/>
    </location>
</feature>
<accession>A0ABQ9YIW5</accession>
<feature type="compositionally biased region" description="Pro residues" evidence="1">
    <location>
        <begin position="429"/>
        <end position="443"/>
    </location>
</feature>
<protein>
    <recommendedName>
        <fullName evidence="2">TLDc domain-containing protein</fullName>
    </recommendedName>
</protein>
<reference evidence="3 4" key="1">
    <citation type="journal article" date="2022" name="bioRxiv">
        <title>Genomics of Preaxostyla Flagellates Illuminates Evolutionary Transitions and the Path Towards Mitochondrial Loss.</title>
        <authorList>
            <person name="Novak L.V.F."/>
            <person name="Treitli S.C."/>
            <person name="Pyrih J."/>
            <person name="Halakuc P."/>
            <person name="Pipaliya S.V."/>
            <person name="Vacek V."/>
            <person name="Brzon O."/>
            <person name="Soukal P."/>
            <person name="Eme L."/>
            <person name="Dacks J.B."/>
            <person name="Karnkowska A."/>
            <person name="Elias M."/>
            <person name="Hampl V."/>
        </authorList>
    </citation>
    <scope>NUCLEOTIDE SEQUENCE [LARGE SCALE GENOMIC DNA]</scope>
    <source>
        <strain evidence="3">NAU3</strain>
        <tissue evidence="3">Gut</tissue>
    </source>
</reference>
<feature type="compositionally biased region" description="Basic and acidic residues" evidence="1">
    <location>
        <begin position="879"/>
        <end position="888"/>
    </location>
</feature>